<dbReference type="GO" id="GO:0003700">
    <property type="term" value="F:DNA-binding transcription factor activity"/>
    <property type="evidence" value="ECO:0007669"/>
    <property type="project" value="TreeGrafter"/>
</dbReference>
<dbReference type="Gene3D" id="3.30.160.60">
    <property type="entry name" value="Classic Zinc Finger"/>
    <property type="match status" value="11"/>
</dbReference>
<dbReference type="FunFam" id="3.30.160.60:FF:000848">
    <property type="entry name" value="Zinc finger protein 35"/>
    <property type="match status" value="1"/>
</dbReference>
<sequence length="733" mass="81991">MLGRDLVFALSCIALRCWDGPFNSSSSSSPRFGLHYLTWEEERPGVWCLGTAGGEAGILSAHLCKTLFFFFLFPSPNIGVASFFAEDRNSFTMNVGIDKTVEDKMQDSLVNLKKERQKEGRNSQEVKDSEKKITEDNKNESTSTKDDLQELQGIKMDQGESVKALVTEKEEDTNHKEVQPDSDMIDLSQVKEDEEEEEEDKEENSSEEIVESGSIESREDDEPLAGRLEEIKQRYGNLCQNSTVFQEMILRLKAGWRNQNKERDCLPGGSERLQLNRMMWGGDEVSFTPSIGGQLGALDSPSRTVDCLLEARAPISIPFGGGFFDFSEFAVQQSFLQREGQELSKTFGSGLSSSMVEFRSQEKPLPVDKLYKCNECGKSFGKLATLNTHGRTHTGEKPFKCSHCDKRFSQSSHLQLHERTHTGEKPYKCLLCEKSYNQRSSLIIHERSHTGEKPYSCLECGKSFSQKATLVLHEKSHRGEKPYKCLECGKGFSLSADLIRHQSIHTGEKPYTCSECGKSFSQNSHLMAHIRTHTGEKPHKCLECGKGFNWSSELIAHERTHTGEKPYQCLYCAKSFSVRSSLSKHERTHTGEKPFVCPQCGKGFIQRSSLVAHERSHTGERPYLCLGCGKGFRESSQLIAHERTHTGEKPYVCPECGSCFKAKAALLRHQRGHLDLNSFICADCGKIFSSAAESPEKCPECVNLSLMSDLSQASEEADLEIAEGAGQNDGTKI</sequence>
<evidence type="ECO:0000256" key="5">
    <source>
        <dbReference type="ARBA" id="ARBA00022771"/>
    </source>
</evidence>
<feature type="domain" description="C2H2-type" evidence="13">
    <location>
        <begin position="595"/>
        <end position="622"/>
    </location>
</feature>
<dbReference type="FunFam" id="3.30.160.60:FF:000367">
    <property type="entry name" value="Zinc finger protein 572"/>
    <property type="match status" value="1"/>
</dbReference>
<comment type="subcellular location">
    <subcellularLocation>
        <location evidence="1">Nucleus</location>
    </subcellularLocation>
</comment>
<dbReference type="FunFam" id="3.30.160.60:FF:002090">
    <property type="entry name" value="Zinc finger protein 473"/>
    <property type="match status" value="1"/>
</dbReference>
<keyword evidence="3" id="KW-0479">Metal-binding</keyword>
<dbReference type="FunFam" id="3.30.160.60:FF:000475">
    <property type="entry name" value="zinc finger protein 32 isoform X1"/>
    <property type="match status" value="1"/>
</dbReference>
<evidence type="ECO:0000256" key="8">
    <source>
        <dbReference type="ARBA" id="ARBA00023125"/>
    </source>
</evidence>
<proteinExistence type="inferred from homology"/>
<keyword evidence="4" id="KW-0677">Repeat</keyword>
<evidence type="ECO:0000256" key="3">
    <source>
        <dbReference type="ARBA" id="ARBA00022723"/>
    </source>
</evidence>
<dbReference type="FunFam" id="3.30.160.60:FF:001158">
    <property type="entry name" value="zinc finger protein 22"/>
    <property type="match status" value="1"/>
</dbReference>
<organism evidence="14 15">
    <name type="scientific">Pantherophis guttatus</name>
    <name type="common">Corn snake</name>
    <name type="synonym">Elaphe guttata</name>
    <dbReference type="NCBI Taxonomy" id="94885"/>
    <lineage>
        <taxon>Eukaryota</taxon>
        <taxon>Metazoa</taxon>
        <taxon>Chordata</taxon>
        <taxon>Craniata</taxon>
        <taxon>Vertebrata</taxon>
        <taxon>Euteleostomi</taxon>
        <taxon>Lepidosauria</taxon>
        <taxon>Squamata</taxon>
        <taxon>Bifurcata</taxon>
        <taxon>Unidentata</taxon>
        <taxon>Episquamata</taxon>
        <taxon>Toxicofera</taxon>
        <taxon>Serpentes</taxon>
        <taxon>Colubroidea</taxon>
        <taxon>Colubridae</taxon>
        <taxon>Colubrinae</taxon>
        <taxon>Pantherophis</taxon>
    </lineage>
</organism>
<evidence type="ECO:0000256" key="6">
    <source>
        <dbReference type="ARBA" id="ARBA00022833"/>
    </source>
</evidence>
<feature type="domain" description="C2H2-type" evidence="13">
    <location>
        <begin position="539"/>
        <end position="566"/>
    </location>
</feature>
<dbReference type="GeneID" id="117662573"/>
<feature type="domain" description="C2H2-type" evidence="13">
    <location>
        <begin position="427"/>
        <end position="454"/>
    </location>
</feature>
<feature type="domain" description="C2H2-type" evidence="13">
    <location>
        <begin position="567"/>
        <end position="594"/>
    </location>
</feature>
<keyword evidence="14" id="KW-1185">Reference proteome</keyword>
<dbReference type="InterPro" id="IPR036236">
    <property type="entry name" value="Znf_C2H2_sf"/>
</dbReference>
<feature type="domain" description="C2H2-type" evidence="13">
    <location>
        <begin position="399"/>
        <end position="426"/>
    </location>
</feature>
<comment type="similarity">
    <text evidence="2">Belongs to the krueppel C2H2-type zinc-finger protein family.</text>
</comment>
<name>A0A6P9BI68_PANGU</name>
<keyword evidence="8" id="KW-0238">DNA-binding</keyword>
<dbReference type="PANTHER" id="PTHR24390:SF159">
    <property type="entry name" value="GROWTH FACTOR INDEPENDENT 1 TRANSCRIPTIONAL REPRESSOR"/>
    <property type="match status" value="1"/>
</dbReference>
<protein>
    <submittedName>
        <fullName evidence="15">Zinc finger protein 502-like isoform X1</fullName>
    </submittedName>
</protein>
<dbReference type="FunFam" id="3.30.160.60:FF:001954">
    <property type="entry name" value="Zinc finger protein 787"/>
    <property type="match status" value="1"/>
</dbReference>
<gene>
    <name evidence="15" type="primary">LOC117662573</name>
</gene>
<feature type="domain" description="C2H2-type" evidence="13">
    <location>
        <begin position="651"/>
        <end position="678"/>
    </location>
</feature>
<dbReference type="InterPro" id="IPR013087">
    <property type="entry name" value="Znf_C2H2_type"/>
</dbReference>
<dbReference type="Proteomes" id="UP001652622">
    <property type="component" value="Unplaced"/>
</dbReference>
<feature type="domain" description="C2H2-type" evidence="13">
    <location>
        <begin position="511"/>
        <end position="538"/>
    </location>
</feature>
<evidence type="ECO:0000256" key="7">
    <source>
        <dbReference type="ARBA" id="ARBA00023015"/>
    </source>
</evidence>
<feature type="domain" description="C2H2-type" evidence="13">
    <location>
        <begin position="623"/>
        <end position="650"/>
    </location>
</feature>
<keyword evidence="5 11" id="KW-0863">Zinc-finger</keyword>
<feature type="domain" description="C2H2-type" evidence="13">
    <location>
        <begin position="371"/>
        <end position="398"/>
    </location>
</feature>
<accession>A0A6P9BI68</accession>
<evidence type="ECO:0000256" key="11">
    <source>
        <dbReference type="PROSITE-ProRule" id="PRU00042"/>
    </source>
</evidence>
<evidence type="ECO:0000256" key="4">
    <source>
        <dbReference type="ARBA" id="ARBA00022737"/>
    </source>
</evidence>
<dbReference type="GO" id="GO:0005634">
    <property type="term" value="C:nucleus"/>
    <property type="evidence" value="ECO:0007669"/>
    <property type="project" value="UniProtKB-SubCell"/>
</dbReference>
<evidence type="ECO:0000256" key="9">
    <source>
        <dbReference type="ARBA" id="ARBA00023163"/>
    </source>
</evidence>
<dbReference type="GO" id="GO:0000978">
    <property type="term" value="F:RNA polymerase II cis-regulatory region sequence-specific DNA binding"/>
    <property type="evidence" value="ECO:0007669"/>
    <property type="project" value="TreeGrafter"/>
</dbReference>
<dbReference type="AlphaFoldDB" id="A0A6P9BI68"/>
<dbReference type="InParanoid" id="A0A6P9BI68"/>
<evidence type="ECO:0000259" key="13">
    <source>
        <dbReference type="PROSITE" id="PS50157"/>
    </source>
</evidence>
<feature type="compositionally biased region" description="Acidic residues" evidence="12">
    <location>
        <begin position="192"/>
        <end position="210"/>
    </location>
</feature>
<dbReference type="OMA" id="FNWTSEL"/>
<evidence type="ECO:0000256" key="10">
    <source>
        <dbReference type="ARBA" id="ARBA00023242"/>
    </source>
</evidence>
<keyword evidence="7" id="KW-0805">Transcription regulation</keyword>
<dbReference type="FunFam" id="3.30.160.60:FF:002343">
    <property type="entry name" value="Zinc finger protein 33A"/>
    <property type="match status" value="2"/>
</dbReference>
<feature type="region of interest" description="Disordered" evidence="12">
    <location>
        <begin position="113"/>
        <end position="222"/>
    </location>
</feature>
<dbReference type="FunFam" id="3.30.160.60:FF:002063">
    <property type="entry name" value="RB associated KRAB zinc finger"/>
    <property type="match status" value="1"/>
</dbReference>
<feature type="domain" description="C2H2-type" evidence="13">
    <location>
        <begin position="483"/>
        <end position="510"/>
    </location>
</feature>
<keyword evidence="9" id="KW-0804">Transcription</keyword>
<dbReference type="GO" id="GO:0006357">
    <property type="term" value="P:regulation of transcription by RNA polymerase II"/>
    <property type="evidence" value="ECO:0007669"/>
    <property type="project" value="TreeGrafter"/>
</dbReference>
<dbReference type="GO" id="GO:0008270">
    <property type="term" value="F:zinc ion binding"/>
    <property type="evidence" value="ECO:0007669"/>
    <property type="project" value="UniProtKB-KW"/>
</dbReference>
<feature type="domain" description="C2H2-type" evidence="13">
    <location>
        <begin position="455"/>
        <end position="482"/>
    </location>
</feature>
<keyword evidence="10" id="KW-0539">Nucleus</keyword>
<dbReference type="PANTHER" id="PTHR24390">
    <property type="entry name" value="ZINC FINGER PROTEIN"/>
    <property type="match status" value="1"/>
</dbReference>
<dbReference type="SMART" id="SM00355">
    <property type="entry name" value="ZnF_C2H2"/>
    <property type="match status" value="11"/>
</dbReference>
<evidence type="ECO:0000313" key="14">
    <source>
        <dbReference type="Proteomes" id="UP001652622"/>
    </source>
</evidence>
<dbReference type="RefSeq" id="XP_034267916.1">
    <property type="nucleotide sequence ID" value="XM_034412025.2"/>
</dbReference>
<dbReference type="FunFam" id="3.30.160.60:FF:000189">
    <property type="entry name" value="zinc finger protein 133 isoform X1"/>
    <property type="match status" value="1"/>
</dbReference>
<evidence type="ECO:0000256" key="2">
    <source>
        <dbReference type="ARBA" id="ARBA00006991"/>
    </source>
</evidence>
<evidence type="ECO:0000313" key="15">
    <source>
        <dbReference type="RefSeq" id="XP_034267916.1"/>
    </source>
</evidence>
<reference evidence="15" key="1">
    <citation type="submission" date="2025-08" db="UniProtKB">
        <authorList>
            <consortium name="RefSeq"/>
        </authorList>
    </citation>
    <scope>IDENTIFICATION</scope>
    <source>
        <tissue evidence="15">Blood</tissue>
    </source>
</reference>
<keyword evidence="6" id="KW-0862">Zinc</keyword>
<evidence type="ECO:0000256" key="1">
    <source>
        <dbReference type="ARBA" id="ARBA00004123"/>
    </source>
</evidence>
<dbReference type="Pfam" id="PF00096">
    <property type="entry name" value="zf-C2H2"/>
    <property type="match status" value="11"/>
</dbReference>
<feature type="compositionally biased region" description="Basic and acidic residues" evidence="12">
    <location>
        <begin position="113"/>
        <end position="148"/>
    </location>
</feature>
<dbReference type="SUPFAM" id="SSF57667">
    <property type="entry name" value="beta-beta-alpha zinc fingers"/>
    <property type="match status" value="6"/>
</dbReference>
<dbReference type="FunFam" id="3.30.160.60:FF:001753">
    <property type="entry name" value="Si:ch211-119o8.6"/>
    <property type="match status" value="1"/>
</dbReference>
<dbReference type="PROSITE" id="PS00028">
    <property type="entry name" value="ZINC_FINGER_C2H2_1"/>
    <property type="match status" value="11"/>
</dbReference>
<evidence type="ECO:0000256" key="12">
    <source>
        <dbReference type="SAM" id="MobiDB-lite"/>
    </source>
</evidence>
<feature type="compositionally biased region" description="Basic and acidic residues" evidence="12">
    <location>
        <begin position="166"/>
        <end position="179"/>
    </location>
</feature>
<dbReference type="PROSITE" id="PS50157">
    <property type="entry name" value="ZINC_FINGER_C2H2_2"/>
    <property type="match status" value="11"/>
</dbReference>
<dbReference type="KEGG" id="pgut:117662573"/>